<reference evidence="1 2" key="1">
    <citation type="journal article" date="2008" name="Int. J. Syst. Evol. Microbiol.">
        <title>Tessaracoccus flavescens sp. nov., isolated from marine sediment.</title>
        <authorList>
            <person name="Lee D.W."/>
            <person name="Lee S.D."/>
        </authorList>
    </citation>
    <scope>NUCLEOTIDE SEQUENCE [LARGE SCALE GENOMIC DNA]</scope>
    <source>
        <strain evidence="1 2">SST-39T</strain>
    </source>
</reference>
<organism evidence="1 2">
    <name type="scientific">Tessaracoccus flavescens</name>
    <dbReference type="NCBI Taxonomy" id="399497"/>
    <lineage>
        <taxon>Bacteria</taxon>
        <taxon>Bacillati</taxon>
        <taxon>Actinomycetota</taxon>
        <taxon>Actinomycetes</taxon>
        <taxon>Propionibacteriales</taxon>
        <taxon>Propionibacteriaceae</taxon>
        <taxon>Tessaracoccus</taxon>
    </lineage>
</organism>
<dbReference type="AlphaFoldDB" id="A0A1Q2CVG0"/>
<protein>
    <recommendedName>
        <fullName evidence="3">CopG family transcriptional regulator</fullName>
    </recommendedName>
</protein>
<keyword evidence="2" id="KW-1185">Reference proteome</keyword>
<evidence type="ECO:0000313" key="1">
    <source>
        <dbReference type="EMBL" id="AQP50095.1"/>
    </source>
</evidence>
<sequence length="65" mass="6879">MDITVRLSPQDDKMLREIAEAEGVSPEDALLKSVHEAALHRGIVGNVAGTTASAPARPADLLELM</sequence>
<dbReference type="EMBL" id="CP019607">
    <property type="protein sequence ID" value="AQP50095.1"/>
    <property type="molecule type" value="Genomic_DNA"/>
</dbReference>
<evidence type="ECO:0000313" key="2">
    <source>
        <dbReference type="Proteomes" id="UP000188235"/>
    </source>
</evidence>
<evidence type="ECO:0008006" key="3">
    <source>
        <dbReference type="Google" id="ProtNLM"/>
    </source>
</evidence>
<name>A0A1Q2CVG0_9ACTN</name>
<accession>A0A1Q2CVG0</accession>
<dbReference type="RefSeq" id="WP_077348040.1">
    <property type="nucleotide sequence ID" value="NZ_CP019607.1"/>
</dbReference>
<dbReference type="Proteomes" id="UP000188235">
    <property type="component" value="Chromosome"/>
</dbReference>
<gene>
    <name evidence="1" type="ORF">BW733_03845</name>
</gene>
<proteinExistence type="predicted"/>
<dbReference type="KEGG" id="tfa:BW733_03845"/>
<dbReference type="OrthoDB" id="4426404at2"/>